<gene>
    <name evidence="4" type="ORF">G4B88_009042</name>
</gene>
<evidence type="ECO:0000313" key="4">
    <source>
        <dbReference type="EMBL" id="KAF4397196.1"/>
    </source>
</evidence>
<dbReference type="SUPFAM" id="SSF54654">
    <property type="entry name" value="CI-2 family of serine protease inhibitors"/>
    <property type="match status" value="2"/>
</dbReference>
<sequence>MSCDEGKTSWPELVGVRGEVAKETIERENSTVNAIVVSEDFIGDHQFRCDRVRVVVDDNGIVTSTPQMSCEGKTIWPELLGVSGEVAKETIERENSAVTAIVVLENFNGDFQFRCDRVRIVVDESGVVTTTPQVG</sequence>
<evidence type="ECO:0000256" key="3">
    <source>
        <dbReference type="ARBA" id="ARBA00022900"/>
    </source>
</evidence>
<dbReference type="Proteomes" id="UP000583929">
    <property type="component" value="Unassembled WGS sequence"/>
</dbReference>
<keyword evidence="2" id="KW-0646">Protease inhibitor</keyword>
<keyword evidence="3" id="KW-0722">Serine protease inhibitor</keyword>
<evidence type="ECO:0000256" key="1">
    <source>
        <dbReference type="ARBA" id="ARBA00008210"/>
    </source>
</evidence>
<comment type="caution">
    <text evidence="4">The sequence shown here is derived from an EMBL/GenBank/DDBJ whole genome shotgun (WGS) entry which is preliminary data.</text>
</comment>
<proteinExistence type="inferred from homology"/>
<name>A0A7J6HPJ3_CANSA</name>
<dbReference type="GO" id="GO:0004867">
    <property type="term" value="F:serine-type endopeptidase inhibitor activity"/>
    <property type="evidence" value="ECO:0007669"/>
    <property type="project" value="UniProtKB-KW"/>
</dbReference>
<evidence type="ECO:0000313" key="5">
    <source>
        <dbReference type="Proteomes" id="UP000583929"/>
    </source>
</evidence>
<dbReference type="InterPro" id="IPR036354">
    <property type="entry name" value="Prot_inh_pot1_sf"/>
</dbReference>
<dbReference type="InterPro" id="IPR000864">
    <property type="entry name" value="Prot_inh_pot1"/>
</dbReference>
<accession>A0A7J6HPJ3</accession>
<dbReference type="Gene3D" id="3.30.10.10">
    <property type="entry name" value="Trypsin Inhibitor V, subunit A"/>
    <property type="match status" value="2"/>
</dbReference>
<dbReference type="Pfam" id="PF00280">
    <property type="entry name" value="potato_inhibit"/>
    <property type="match status" value="2"/>
</dbReference>
<dbReference type="PANTHER" id="PTHR33091">
    <property type="entry name" value="PROTEIN, PUTATIVE, EXPRESSED-RELATED"/>
    <property type="match status" value="1"/>
</dbReference>
<dbReference type="AlphaFoldDB" id="A0A7J6HPJ3"/>
<dbReference type="PROSITE" id="PS00285">
    <property type="entry name" value="POTATO_INHIBITOR"/>
    <property type="match status" value="2"/>
</dbReference>
<evidence type="ECO:0008006" key="6">
    <source>
        <dbReference type="Google" id="ProtNLM"/>
    </source>
</evidence>
<dbReference type="PANTHER" id="PTHR33091:SF73">
    <property type="entry name" value="INHIBITOR OF TRYPSIN AND HAGEMAN FACTOR-LIKE"/>
    <property type="match status" value="1"/>
</dbReference>
<dbReference type="EMBL" id="JAATIQ010000034">
    <property type="protein sequence ID" value="KAF4397196.1"/>
    <property type="molecule type" value="Genomic_DNA"/>
</dbReference>
<evidence type="ECO:0000256" key="2">
    <source>
        <dbReference type="ARBA" id="ARBA00022690"/>
    </source>
</evidence>
<reference evidence="4 5" key="1">
    <citation type="journal article" date="2020" name="bioRxiv">
        <title>Sequence and annotation of 42 cannabis genomes reveals extensive copy number variation in cannabinoid synthesis and pathogen resistance genes.</title>
        <authorList>
            <person name="Mckernan K.J."/>
            <person name="Helbert Y."/>
            <person name="Kane L.T."/>
            <person name="Ebling H."/>
            <person name="Zhang L."/>
            <person name="Liu B."/>
            <person name="Eaton Z."/>
            <person name="Mclaughlin S."/>
            <person name="Kingan S."/>
            <person name="Baybayan P."/>
            <person name="Concepcion G."/>
            <person name="Jordan M."/>
            <person name="Riva A."/>
            <person name="Barbazuk W."/>
            <person name="Harkins T."/>
        </authorList>
    </citation>
    <scope>NUCLEOTIDE SEQUENCE [LARGE SCALE GENOMIC DNA]</scope>
    <source>
        <strain evidence="5">cv. Jamaican Lion 4</strain>
        <tissue evidence="4">Leaf</tissue>
    </source>
</reference>
<comment type="similarity">
    <text evidence="1">Belongs to the protease inhibitor I13 (potato type I serine protease inhibitor) family.</text>
</comment>
<dbReference type="GO" id="GO:0009611">
    <property type="term" value="P:response to wounding"/>
    <property type="evidence" value="ECO:0007669"/>
    <property type="project" value="InterPro"/>
</dbReference>
<keyword evidence="5" id="KW-1185">Reference proteome</keyword>
<protein>
    <recommendedName>
        <fullName evidence="6">Proteinase inhibitor</fullName>
    </recommendedName>
</protein>
<organism evidence="4 5">
    <name type="scientific">Cannabis sativa</name>
    <name type="common">Hemp</name>
    <name type="synonym">Marijuana</name>
    <dbReference type="NCBI Taxonomy" id="3483"/>
    <lineage>
        <taxon>Eukaryota</taxon>
        <taxon>Viridiplantae</taxon>
        <taxon>Streptophyta</taxon>
        <taxon>Embryophyta</taxon>
        <taxon>Tracheophyta</taxon>
        <taxon>Spermatophyta</taxon>
        <taxon>Magnoliopsida</taxon>
        <taxon>eudicotyledons</taxon>
        <taxon>Gunneridae</taxon>
        <taxon>Pentapetalae</taxon>
        <taxon>rosids</taxon>
        <taxon>fabids</taxon>
        <taxon>Rosales</taxon>
        <taxon>Cannabaceae</taxon>
        <taxon>Cannabis</taxon>
    </lineage>
</organism>
<dbReference type="PRINTS" id="PR00292">
    <property type="entry name" value="POTATOINHBTR"/>
</dbReference>